<dbReference type="CDD" id="cd00067">
    <property type="entry name" value="GAL4"/>
    <property type="match status" value="1"/>
</dbReference>
<dbReference type="Pfam" id="PF00172">
    <property type="entry name" value="Zn_clus"/>
    <property type="match status" value="1"/>
</dbReference>
<reference evidence="8" key="1">
    <citation type="journal article" date="2014" name="Genome Announc.">
        <title>Draft genome sequence of Colletotrichum sublineola, a destructive pathogen of cultivated sorghum.</title>
        <authorList>
            <person name="Baroncelli R."/>
            <person name="Sanz-Martin J.M."/>
            <person name="Rech G.E."/>
            <person name="Sukno S.A."/>
            <person name="Thon M.R."/>
        </authorList>
    </citation>
    <scope>NUCLEOTIDE SEQUENCE [LARGE SCALE GENOMIC DNA]</scope>
    <source>
        <strain evidence="8">TX430BB</strain>
    </source>
</reference>
<evidence type="ECO:0000256" key="1">
    <source>
        <dbReference type="ARBA" id="ARBA00023015"/>
    </source>
</evidence>
<evidence type="ECO:0000259" key="6">
    <source>
        <dbReference type="PROSITE" id="PS50048"/>
    </source>
</evidence>
<proteinExistence type="predicted"/>
<dbReference type="GO" id="GO:0008270">
    <property type="term" value="F:zinc ion binding"/>
    <property type="evidence" value="ECO:0007669"/>
    <property type="project" value="InterPro"/>
</dbReference>
<dbReference type="PANTHER" id="PTHR31069">
    <property type="entry name" value="OLEATE-ACTIVATED TRANSCRIPTION FACTOR 1-RELATED"/>
    <property type="match status" value="1"/>
</dbReference>
<keyword evidence="4" id="KW-0539">Nucleus</keyword>
<dbReference type="Gene3D" id="4.10.240.10">
    <property type="entry name" value="Zn(2)-C6 fungal-type DNA-binding domain"/>
    <property type="match status" value="1"/>
</dbReference>
<dbReference type="InterPro" id="IPR050675">
    <property type="entry name" value="OAF3"/>
</dbReference>
<evidence type="ECO:0000256" key="4">
    <source>
        <dbReference type="ARBA" id="ARBA00023242"/>
    </source>
</evidence>
<dbReference type="GO" id="GO:0000981">
    <property type="term" value="F:DNA-binding transcription factor activity, RNA polymerase II-specific"/>
    <property type="evidence" value="ECO:0007669"/>
    <property type="project" value="InterPro"/>
</dbReference>
<dbReference type="AlphaFoldDB" id="A0A066X9X1"/>
<dbReference type="PRINTS" id="PR00755">
    <property type="entry name" value="AFLATOXINBRP"/>
</dbReference>
<comment type="caution">
    <text evidence="7">The sequence shown here is derived from an EMBL/GenBank/DDBJ whole genome shotgun (WGS) entry which is preliminary data.</text>
</comment>
<sequence>MDPYSTLVLNQKLKSSCDLCSASKLRCDSGKPACSRCSGMKQPCTYSPARRAGRPHRLRRESEQQQQRQRQQSRQKQQQQQQQQQQQKQHEQRYPTASPEQSIYACESVVVDFNWSDVSIADTVSSATQRPENDLLDFMENCVPDPPLSNCTQATTSRSTGGGDCVKTAASILEQLDSAQKGPRRPAPGLSTTMACQMLLTILVCPCSDQPAVALLVASGCLALMDTVRRHPSETMSFTKPAGSPASCCTNGSADGIGRNPYLESDLFGWPTVTPPTPAESLSSLADTEHGGIEGLAKIAKLILRYSERYSNELDKSREGENGTSTARLVKPIVMLLRLKLQSVTQQAAGRLVL</sequence>
<dbReference type="OrthoDB" id="2943660at2759"/>
<accession>A0A066X9X1</accession>
<dbReference type="GO" id="GO:0003677">
    <property type="term" value="F:DNA binding"/>
    <property type="evidence" value="ECO:0007669"/>
    <property type="project" value="UniProtKB-KW"/>
</dbReference>
<keyword evidence="2" id="KW-0238">DNA-binding</keyword>
<evidence type="ECO:0000256" key="5">
    <source>
        <dbReference type="SAM" id="MobiDB-lite"/>
    </source>
</evidence>
<dbReference type="Proteomes" id="UP000027238">
    <property type="component" value="Unassembled WGS sequence"/>
</dbReference>
<dbReference type="InterPro" id="IPR036864">
    <property type="entry name" value="Zn2-C6_fun-type_DNA-bd_sf"/>
</dbReference>
<feature type="domain" description="Zn(2)-C6 fungal-type" evidence="6">
    <location>
        <begin position="16"/>
        <end position="46"/>
    </location>
</feature>
<name>A0A066X9X1_COLSU</name>
<keyword evidence="3" id="KW-0804">Transcription</keyword>
<dbReference type="SMART" id="SM00066">
    <property type="entry name" value="GAL4"/>
    <property type="match status" value="1"/>
</dbReference>
<evidence type="ECO:0000256" key="2">
    <source>
        <dbReference type="ARBA" id="ARBA00023125"/>
    </source>
</evidence>
<organism evidence="7 8">
    <name type="scientific">Colletotrichum sublineola</name>
    <name type="common">Sorghum anthracnose fungus</name>
    <dbReference type="NCBI Taxonomy" id="1173701"/>
    <lineage>
        <taxon>Eukaryota</taxon>
        <taxon>Fungi</taxon>
        <taxon>Dikarya</taxon>
        <taxon>Ascomycota</taxon>
        <taxon>Pezizomycotina</taxon>
        <taxon>Sordariomycetes</taxon>
        <taxon>Hypocreomycetidae</taxon>
        <taxon>Glomerellales</taxon>
        <taxon>Glomerellaceae</taxon>
        <taxon>Colletotrichum</taxon>
        <taxon>Colletotrichum graminicola species complex</taxon>
    </lineage>
</organism>
<dbReference type="eggNOG" id="ENOG502SNSW">
    <property type="taxonomic scope" value="Eukaryota"/>
</dbReference>
<evidence type="ECO:0000313" key="7">
    <source>
        <dbReference type="EMBL" id="KDN62805.1"/>
    </source>
</evidence>
<feature type="region of interest" description="Disordered" evidence="5">
    <location>
        <begin position="45"/>
        <end position="98"/>
    </location>
</feature>
<dbReference type="PROSITE" id="PS50048">
    <property type="entry name" value="ZN2_CY6_FUNGAL_2"/>
    <property type="match status" value="1"/>
</dbReference>
<dbReference type="PROSITE" id="PS00463">
    <property type="entry name" value="ZN2_CY6_FUNGAL_1"/>
    <property type="match status" value="1"/>
</dbReference>
<keyword evidence="1" id="KW-0805">Transcription regulation</keyword>
<gene>
    <name evidence="7" type="ORF">CSUB01_02714</name>
</gene>
<dbReference type="InterPro" id="IPR001138">
    <property type="entry name" value="Zn2Cys6_DnaBD"/>
</dbReference>
<evidence type="ECO:0000313" key="8">
    <source>
        <dbReference type="Proteomes" id="UP000027238"/>
    </source>
</evidence>
<dbReference type="OMA" id="VACGCIS"/>
<dbReference type="SUPFAM" id="SSF57701">
    <property type="entry name" value="Zn2/Cys6 DNA-binding domain"/>
    <property type="match status" value="1"/>
</dbReference>
<dbReference type="STRING" id="1173701.A0A066X9X1"/>
<dbReference type="PANTHER" id="PTHR31069:SF31">
    <property type="entry name" value="MONODICTYPHENONE CLUSTER TRANSCRIPTION FACTOR-RELATED"/>
    <property type="match status" value="1"/>
</dbReference>
<dbReference type="HOGENOM" id="CLU_823807_0_0_1"/>
<dbReference type="EMBL" id="JMSE01001300">
    <property type="protein sequence ID" value="KDN62805.1"/>
    <property type="molecule type" value="Genomic_DNA"/>
</dbReference>
<feature type="compositionally biased region" description="Low complexity" evidence="5">
    <location>
        <begin position="64"/>
        <end position="87"/>
    </location>
</feature>
<keyword evidence="8" id="KW-1185">Reference proteome</keyword>
<protein>
    <recommendedName>
        <fullName evidence="6">Zn(2)-C6 fungal-type domain-containing protein</fullName>
    </recommendedName>
</protein>
<evidence type="ECO:0000256" key="3">
    <source>
        <dbReference type="ARBA" id="ARBA00023163"/>
    </source>
</evidence>